<dbReference type="Proteomes" id="UP000019678">
    <property type="component" value="Unassembled WGS sequence"/>
</dbReference>
<dbReference type="EMBL" id="ASRX01000003">
    <property type="protein sequence ID" value="EYF08436.1"/>
    <property type="molecule type" value="Genomic_DNA"/>
</dbReference>
<reference evidence="3 4" key="1">
    <citation type="submission" date="2013-05" db="EMBL/GenBank/DDBJ databases">
        <title>Genome assembly of Chondromyces apiculatus DSM 436.</title>
        <authorList>
            <person name="Sharma G."/>
            <person name="Khatri I."/>
            <person name="Kaur C."/>
            <person name="Mayilraj S."/>
            <person name="Subramanian S."/>
        </authorList>
    </citation>
    <scope>NUCLEOTIDE SEQUENCE [LARGE SCALE GENOMIC DNA]</scope>
    <source>
        <strain evidence="3 4">DSM 436</strain>
    </source>
</reference>
<dbReference type="PROSITE" id="PS51257">
    <property type="entry name" value="PROKAR_LIPOPROTEIN"/>
    <property type="match status" value="1"/>
</dbReference>
<feature type="signal peptide" evidence="2">
    <location>
        <begin position="1"/>
        <end position="18"/>
    </location>
</feature>
<protein>
    <recommendedName>
        <fullName evidence="5">Lipoprotein</fullName>
    </recommendedName>
</protein>
<dbReference type="RefSeq" id="WP_044235443.1">
    <property type="nucleotide sequence ID" value="NZ_ASRX01000003.1"/>
</dbReference>
<feature type="region of interest" description="Disordered" evidence="1">
    <location>
        <begin position="29"/>
        <end position="73"/>
    </location>
</feature>
<feature type="compositionally biased region" description="Low complexity" evidence="1">
    <location>
        <begin position="52"/>
        <end position="73"/>
    </location>
</feature>
<evidence type="ECO:0000313" key="3">
    <source>
        <dbReference type="EMBL" id="EYF08436.1"/>
    </source>
</evidence>
<evidence type="ECO:0000313" key="4">
    <source>
        <dbReference type="Proteomes" id="UP000019678"/>
    </source>
</evidence>
<name>A0A017TIH7_9BACT</name>
<evidence type="ECO:0008006" key="5">
    <source>
        <dbReference type="Google" id="ProtNLM"/>
    </source>
</evidence>
<feature type="chain" id="PRO_5001497065" description="Lipoprotein" evidence="2">
    <location>
        <begin position="19"/>
        <end position="190"/>
    </location>
</feature>
<sequence length="190" mass="19596">MRGVMMRVWMVLAAGVLAGCTPGGGKGGVGDGGVSDGGVSDAAPGGAGLPREAGAGSATPGGSAQAQAQAKAEAEGAGQIELLKMTLTSEVKDKEPADKLDAAKEGERVYAHLALRNRTGEEREVRVTFDVGGKTRTELTLKVGAAWQWRTWGYATMKEGDAGKELTVVVSEVDGAELRQMTLPIRKGSK</sequence>
<keyword evidence="2" id="KW-0732">Signal</keyword>
<dbReference type="OrthoDB" id="5521824at2"/>
<keyword evidence="4" id="KW-1185">Reference proteome</keyword>
<gene>
    <name evidence="3" type="ORF">CAP_3965</name>
</gene>
<accession>A0A017TIH7</accession>
<proteinExistence type="predicted"/>
<comment type="caution">
    <text evidence="3">The sequence shown here is derived from an EMBL/GenBank/DDBJ whole genome shotgun (WGS) entry which is preliminary data.</text>
</comment>
<evidence type="ECO:0000256" key="2">
    <source>
        <dbReference type="SAM" id="SignalP"/>
    </source>
</evidence>
<dbReference type="AlphaFoldDB" id="A0A017TIH7"/>
<organism evidence="3 4">
    <name type="scientific">Chondromyces apiculatus DSM 436</name>
    <dbReference type="NCBI Taxonomy" id="1192034"/>
    <lineage>
        <taxon>Bacteria</taxon>
        <taxon>Pseudomonadati</taxon>
        <taxon>Myxococcota</taxon>
        <taxon>Polyangia</taxon>
        <taxon>Polyangiales</taxon>
        <taxon>Polyangiaceae</taxon>
        <taxon>Chondromyces</taxon>
    </lineage>
</organism>
<evidence type="ECO:0000256" key="1">
    <source>
        <dbReference type="SAM" id="MobiDB-lite"/>
    </source>
</evidence>